<dbReference type="Proteomes" id="UP000789396">
    <property type="component" value="Unassembled WGS sequence"/>
</dbReference>
<gene>
    <name evidence="2" type="ORF">RFULGI_LOCUS7995</name>
</gene>
<proteinExistence type="predicted"/>
<feature type="region of interest" description="Disordered" evidence="1">
    <location>
        <begin position="17"/>
        <end position="46"/>
    </location>
</feature>
<comment type="caution">
    <text evidence="2">The sequence shown here is derived from an EMBL/GenBank/DDBJ whole genome shotgun (WGS) entry which is preliminary data.</text>
</comment>
<evidence type="ECO:0000313" key="3">
    <source>
        <dbReference type="Proteomes" id="UP000789396"/>
    </source>
</evidence>
<feature type="non-terminal residue" evidence="2">
    <location>
        <position position="1"/>
    </location>
</feature>
<keyword evidence="3" id="KW-1185">Reference proteome</keyword>
<evidence type="ECO:0000313" key="2">
    <source>
        <dbReference type="EMBL" id="CAG8638727.1"/>
    </source>
</evidence>
<feature type="compositionally biased region" description="Acidic residues" evidence="1">
    <location>
        <begin position="34"/>
        <end position="44"/>
    </location>
</feature>
<accession>A0A9N9GZX2</accession>
<name>A0A9N9GZX2_9GLOM</name>
<organism evidence="2 3">
    <name type="scientific">Racocetra fulgida</name>
    <dbReference type="NCBI Taxonomy" id="60492"/>
    <lineage>
        <taxon>Eukaryota</taxon>
        <taxon>Fungi</taxon>
        <taxon>Fungi incertae sedis</taxon>
        <taxon>Mucoromycota</taxon>
        <taxon>Glomeromycotina</taxon>
        <taxon>Glomeromycetes</taxon>
        <taxon>Diversisporales</taxon>
        <taxon>Gigasporaceae</taxon>
        <taxon>Racocetra</taxon>
    </lineage>
</organism>
<protein>
    <submittedName>
        <fullName evidence="2">13478_t:CDS:1</fullName>
    </submittedName>
</protein>
<dbReference type="AlphaFoldDB" id="A0A9N9GZX2"/>
<dbReference type="OrthoDB" id="2447334at2759"/>
<sequence length="112" mass="13214">MPELCLGNCLKKENRRMKARQNRMRSIDNHEIEDHNEDDNEAEGGQEINDFTDFDLAYQSLNPAKMWTLESSGRIVEKIIYEHARTLKHESHLHSFILNDVDKKAQSLFRKE</sequence>
<reference evidence="2" key="1">
    <citation type="submission" date="2021-06" db="EMBL/GenBank/DDBJ databases">
        <authorList>
            <person name="Kallberg Y."/>
            <person name="Tangrot J."/>
            <person name="Rosling A."/>
        </authorList>
    </citation>
    <scope>NUCLEOTIDE SEQUENCE</scope>
    <source>
        <strain evidence="2">IN212</strain>
    </source>
</reference>
<dbReference type="EMBL" id="CAJVPZ010012335">
    <property type="protein sequence ID" value="CAG8638727.1"/>
    <property type="molecule type" value="Genomic_DNA"/>
</dbReference>
<evidence type="ECO:0000256" key="1">
    <source>
        <dbReference type="SAM" id="MobiDB-lite"/>
    </source>
</evidence>